<keyword evidence="5 6" id="KW-0949">S-adenosyl-L-methionine</keyword>
<evidence type="ECO:0000256" key="3">
    <source>
        <dbReference type="ARBA" id="ARBA00022603"/>
    </source>
</evidence>
<evidence type="ECO:0000313" key="8">
    <source>
        <dbReference type="Proteomes" id="UP001519310"/>
    </source>
</evidence>
<dbReference type="Gene3D" id="3.40.50.150">
    <property type="entry name" value="Vaccinia Virus protein VP39"/>
    <property type="match status" value="1"/>
</dbReference>
<evidence type="ECO:0000256" key="2">
    <source>
        <dbReference type="ARBA" id="ARBA00008138"/>
    </source>
</evidence>
<dbReference type="EMBL" id="JAGGLQ010000025">
    <property type="protein sequence ID" value="MBP2041519.1"/>
    <property type="molecule type" value="Genomic_DNA"/>
</dbReference>
<reference evidence="7 8" key="1">
    <citation type="submission" date="2021-03" db="EMBL/GenBank/DDBJ databases">
        <title>Genomic Encyclopedia of Type Strains, Phase IV (KMG-IV): sequencing the most valuable type-strain genomes for metagenomic binning, comparative biology and taxonomic classification.</title>
        <authorList>
            <person name="Goeker M."/>
        </authorList>
    </citation>
    <scope>NUCLEOTIDE SEQUENCE [LARGE SCALE GENOMIC DNA]</scope>
    <source>
        <strain evidence="7 8">DSM 40526</strain>
    </source>
</reference>
<evidence type="ECO:0000313" key="7">
    <source>
        <dbReference type="EMBL" id="MBP2041519.1"/>
    </source>
</evidence>
<dbReference type="EC" id="2.1.1.-" evidence="6"/>
<organism evidence="7 8">
    <name type="scientific">Streptomyces avidinii</name>
    <dbReference type="NCBI Taxonomy" id="1895"/>
    <lineage>
        <taxon>Bacteria</taxon>
        <taxon>Bacillati</taxon>
        <taxon>Actinomycetota</taxon>
        <taxon>Actinomycetes</taxon>
        <taxon>Kitasatosporales</taxon>
        <taxon>Streptomycetaceae</taxon>
        <taxon>Streptomyces</taxon>
    </lineage>
</organism>
<dbReference type="PANTHER" id="PTHR43619">
    <property type="entry name" value="S-ADENOSYL-L-METHIONINE-DEPENDENT METHYLTRANSFERASE YKTD-RELATED"/>
    <property type="match status" value="1"/>
</dbReference>
<comment type="similarity">
    <text evidence="2 6">Belongs to the UPF0677 family.</text>
</comment>
<dbReference type="InterPro" id="IPR011610">
    <property type="entry name" value="SAM_mthyl_Trfase_ML2640-like"/>
</dbReference>
<name>A0ABS4LHB2_STRAV</name>
<accession>A0ABS4LHB2</accession>
<dbReference type="PANTHER" id="PTHR43619:SF2">
    <property type="entry name" value="S-ADENOSYL-L-METHIONINE-DEPENDENT METHYLTRANSFERASES SUPERFAMILY PROTEIN"/>
    <property type="match status" value="1"/>
</dbReference>
<dbReference type="SUPFAM" id="SSF53335">
    <property type="entry name" value="S-adenosyl-L-methionine-dependent methyltransferases"/>
    <property type="match status" value="1"/>
</dbReference>
<keyword evidence="4" id="KW-0808">Transferase</keyword>
<dbReference type="InterPro" id="IPR007213">
    <property type="entry name" value="Ppm1/Ppm2/Tcmp"/>
</dbReference>
<dbReference type="GO" id="GO:0008168">
    <property type="term" value="F:methyltransferase activity"/>
    <property type="evidence" value="ECO:0007669"/>
    <property type="project" value="UniProtKB-KW"/>
</dbReference>
<dbReference type="NCBIfam" id="TIGR00027">
    <property type="entry name" value="mthyl_TIGR00027"/>
    <property type="match status" value="1"/>
</dbReference>
<dbReference type="Pfam" id="PF04072">
    <property type="entry name" value="LCM"/>
    <property type="match status" value="1"/>
</dbReference>
<comment type="function">
    <text evidence="1 6">Exhibits S-adenosyl-L-methionine-dependent methyltransferase activity.</text>
</comment>
<dbReference type="InterPro" id="IPR029063">
    <property type="entry name" value="SAM-dependent_MTases_sf"/>
</dbReference>
<sequence>MEAVSYTAQWTAAARALETEREDALFNDPYARTVAGDKGFELLKRYASPVTVDYLALRTAYLDQVLLNALEKHDIDQVVLVAAGMDTRPYRLAWGREVRVFELDRAALLDVKAELLADATPSPGLTRVTVGVDLAGSWEAALREAGFSTEARTLWIVEGLLYYLEEKAVRGLLETLAGLSGPGARVAGDLISTAALNNPVARPFIKALEEDGAPWLFGTDAPEELLQECGWAVEEIKQPGEEDSGRWPYLVLPRQVPQVPRNFLFTAALS</sequence>
<gene>
    <name evidence="7" type="ORF">J2Z77_007379</name>
</gene>
<keyword evidence="3 6" id="KW-0489">Methyltransferase</keyword>
<keyword evidence="8" id="KW-1185">Reference proteome</keyword>
<dbReference type="GO" id="GO:0032259">
    <property type="term" value="P:methylation"/>
    <property type="evidence" value="ECO:0007669"/>
    <property type="project" value="UniProtKB-KW"/>
</dbReference>
<dbReference type="Proteomes" id="UP001519310">
    <property type="component" value="Unassembled WGS sequence"/>
</dbReference>
<evidence type="ECO:0000256" key="1">
    <source>
        <dbReference type="ARBA" id="ARBA00003907"/>
    </source>
</evidence>
<proteinExistence type="inferred from homology"/>
<evidence type="ECO:0000256" key="4">
    <source>
        <dbReference type="ARBA" id="ARBA00022679"/>
    </source>
</evidence>
<dbReference type="RefSeq" id="WP_189973940.1">
    <property type="nucleotide sequence ID" value="NZ_BMVL01000021.1"/>
</dbReference>
<evidence type="ECO:0000256" key="5">
    <source>
        <dbReference type="ARBA" id="ARBA00022691"/>
    </source>
</evidence>
<comment type="caution">
    <text evidence="7">The sequence shown here is derived from an EMBL/GenBank/DDBJ whole genome shotgun (WGS) entry which is preliminary data.</text>
</comment>
<protein>
    <recommendedName>
        <fullName evidence="6">S-adenosyl-L-methionine-dependent methyltransferase</fullName>
        <ecNumber evidence="6">2.1.1.-</ecNumber>
    </recommendedName>
</protein>
<evidence type="ECO:0000256" key="6">
    <source>
        <dbReference type="RuleBase" id="RU362030"/>
    </source>
</evidence>